<feature type="transmembrane region" description="Helical" evidence="2">
    <location>
        <begin position="80"/>
        <end position="101"/>
    </location>
</feature>
<feature type="region of interest" description="Disordered" evidence="1">
    <location>
        <begin position="231"/>
        <end position="268"/>
    </location>
</feature>
<gene>
    <name evidence="3" type="ORF">BD310DRAFT_1019146</name>
</gene>
<keyword evidence="2" id="KW-0472">Membrane</keyword>
<accession>A0A4Q9PTC9</accession>
<proteinExistence type="predicted"/>
<feature type="transmembrane region" description="Helical" evidence="2">
    <location>
        <begin position="48"/>
        <end position="68"/>
    </location>
</feature>
<feature type="transmembrane region" description="Helical" evidence="2">
    <location>
        <begin position="156"/>
        <end position="174"/>
    </location>
</feature>
<evidence type="ECO:0000256" key="1">
    <source>
        <dbReference type="SAM" id="MobiDB-lite"/>
    </source>
</evidence>
<sequence>ALTSLRGAVDAIWGRDWKPLLLVVPLTLAKPVLQIYEATHYSPVQAGVLFGCLIGWTISAALIAKIWLDGQLRPDPSSKVKIIAQATTIAAEAILISLTWMKTFGIHRDSSRLGVRTLLVMLLLWDGTAYFIILLLLQTVTLVTSDIGSQLTVWMIWPYFSQVFTVIFLSRFMLDLRGLYFTDCAPRVHGGPSAPAGAESTFSVKMSDIHFNTSRIVGNMGATLLHPDHTSSISSDASGSEGTHDAESRAVHEDGIEEDKQSGKGDGWYEEEKPIFVSDPFREGLRPPVMHSWWTLYLHRHQTRMGRRHPHRKFSRICETNSQQCVPIAPYPC</sequence>
<feature type="compositionally biased region" description="Basic and acidic residues" evidence="1">
    <location>
        <begin position="242"/>
        <end position="263"/>
    </location>
</feature>
<organism evidence="3 4">
    <name type="scientific">Dichomitus squalens</name>
    <dbReference type="NCBI Taxonomy" id="114155"/>
    <lineage>
        <taxon>Eukaryota</taxon>
        <taxon>Fungi</taxon>
        <taxon>Dikarya</taxon>
        <taxon>Basidiomycota</taxon>
        <taxon>Agaricomycotina</taxon>
        <taxon>Agaricomycetes</taxon>
        <taxon>Polyporales</taxon>
        <taxon>Polyporaceae</taxon>
        <taxon>Dichomitus</taxon>
    </lineage>
</organism>
<evidence type="ECO:0000313" key="3">
    <source>
        <dbReference type="EMBL" id="TBU57645.1"/>
    </source>
</evidence>
<dbReference type="EMBL" id="ML145134">
    <property type="protein sequence ID" value="TBU57645.1"/>
    <property type="molecule type" value="Genomic_DNA"/>
</dbReference>
<name>A0A4Q9PTC9_9APHY</name>
<keyword evidence="2" id="KW-1133">Transmembrane helix</keyword>
<reference evidence="3 4" key="1">
    <citation type="submission" date="2019-01" db="EMBL/GenBank/DDBJ databases">
        <title>Draft genome sequences of three monokaryotic isolates of the white-rot basidiomycete fungus Dichomitus squalens.</title>
        <authorList>
            <consortium name="DOE Joint Genome Institute"/>
            <person name="Lopez S.C."/>
            <person name="Andreopoulos B."/>
            <person name="Pangilinan J."/>
            <person name="Lipzen A."/>
            <person name="Riley R."/>
            <person name="Ahrendt S."/>
            <person name="Ng V."/>
            <person name="Barry K."/>
            <person name="Daum C."/>
            <person name="Grigoriev I.V."/>
            <person name="Hilden K.S."/>
            <person name="Makela M.R."/>
            <person name="de Vries R.P."/>
        </authorList>
    </citation>
    <scope>NUCLEOTIDE SEQUENCE [LARGE SCALE GENOMIC DNA]</scope>
    <source>
        <strain evidence="3 4">CBS 464.89</strain>
    </source>
</reference>
<feature type="non-terminal residue" evidence="3">
    <location>
        <position position="1"/>
    </location>
</feature>
<evidence type="ECO:0000313" key="4">
    <source>
        <dbReference type="Proteomes" id="UP000292082"/>
    </source>
</evidence>
<dbReference type="Proteomes" id="UP000292082">
    <property type="component" value="Unassembled WGS sequence"/>
</dbReference>
<dbReference type="AlphaFoldDB" id="A0A4Q9PTC9"/>
<keyword evidence="2" id="KW-0812">Transmembrane</keyword>
<protein>
    <submittedName>
        <fullName evidence="3">Uncharacterized protein</fullName>
    </submittedName>
</protein>
<feature type="compositionally biased region" description="Low complexity" evidence="1">
    <location>
        <begin position="231"/>
        <end position="240"/>
    </location>
</feature>
<feature type="transmembrane region" description="Helical" evidence="2">
    <location>
        <begin position="113"/>
        <end position="136"/>
    </location>
</feature>
<evidence type="ECO:0000256" key="2">
    <source>
        <dbReference type="SAM" id="Phobius"/>
    </source>
</evidence>
<keyword evidence="4" id="KW-1185">Reference proteome</keyword>